<dbReference type="EMBL" id="GBRH01176721">
    <property type="protein sequence ID" value="JAE21175.1"/>
    <property type="molecule type" value="Transcribed_RNA"/>
</dbReference>
<proteinExistence type="predicted"/>
<evidence type="ECO:0000313" key="1">
    <source>
        <dbReference type="EMBL" id="JAE21175.1"/>
    </source>
</evidence>
<sequence length="58" mass="6353">MSSTTNLTSSVSKTLSSEFFLSSREKEYWNPEHPPASTLNRSILPSADASLACNSFNL</sequence>
<organism evidence="1">
    <name type="scientific">Arundo donax</name>
    <name type="common">Giant reed</name>
    <name type="synonym">Donax arundinaceus</name>
    <dbReference type="NCBI Taxonomy" id="35708"/>
    <lineage>
        <taxon>Eukaryota</taxon>
        <taxon>Viridiplantae</taxon>
        <taxon>Streptophyta</taxon>
        <taxon>Embryophyta</taxon>
        <taxon>Tracheophyta</taxon>
        <taxon>Spermatophyta</taxon>
        <taxon>Magnoliopsida</taxon>
        <taxon>Liliopsida</taxon>
        <taxon>Poales</taxon>
        <taxon>Poaceae</taxon>
        <taxon>PACMAD clade</taxon>
        <taxon>Arundinoideae</taxon>
        <taxon>Arundineae</taxon>
        <taxon>Arundo</taxon>
    </lineage>
</organism>
<name>A0A0A9G7Y2_ARUDO</name>
<dbReference type="AlphaFoldDB" id="A0A0A9G7Y2"/>
<reference evidence="1" key="2">
    <citation type="journal article" date="2015" name="Data Brief">
        <title>Shoot transcriptome of the giant reed, Arundo donax.</title>
        <authorList>
            <person name="Barrero R.A."/>
            <person name="Guerrero F.D."/>
            <person name="Moolhuijzen P."/>
            <person name="Goolsby J.A."/>
            <person name="Tidwell J."/>
            <person name="Bellgard S.E."/>
            <person name="Bellgard M.I."/>
        </authorList>
    </citation>
    <scope>NUCLEOTIDE SEQUENCE</scope>
    <source>
        <tissue evidence="1">Shoot tissue taken approximately 20 cm above the soil surface</tissue>
    </source>
</reference>
<reference evidence="1" key="1">
    <citation type="submission" date="2014-09" db="EMBL/GenBank/DDBJ databases">
        <authorList>
            <person name="Magalhaes I.L.F."/>
            <person name="Oliveira U."/>
            <person name="Santos F.R."/>
            <person name="Vidigal T.H.D.A."/>
            <person name="Brescovit A.D."/>
            <person name="Santos A.J."/>
        </authorList>
    </citation>
    <scope>NUCLEOTIDE SEQUENCE</scope>
    <source>
        <tissue evidence="1">Shoot tissue taken approximately 20 cm above the soil surface</tissue>
    </source>
</reference>
<accession>A0A0A9G7Y2</accession>
<protein>
    <submittedName>
        <fullName evidence="1">Uncharacterized protein</fullName>
    </submittedName>
</protein>